<accession>A0A0E3JZH5</accession>
<evidence type="ECO:0000313" key="2">
    <source>
        <dbReference type="EMBL" id="AKA68302.1"/>
    </source>
</evidence>
<evidence type="ECO:0000256" key="1">
    <source>
        <dbReference type="SAM" id="Phobius"/>
    </source>
</evidence>
<evidence type="ECO:0000313" key="3">
    <source>
        <dbReference type="Proteomes" id="UP000033115"/>
    </source>
</evidence>
<keyword evidence="1" id="KW-1133">Transmembrane helix</keyword>
<reference evidence="2 3" key="1">
    <citation type="journal article" date="2015" name="J. Biotechnol.">
        <title>Complete genome sequence of a malodorant-producing acetogen, Clostridium scatologenes ATCC 25775(T).</title>
        <authorList>
            <person name="Zhu Z."/>
            <person name="Guo T."/>
            <person name="Zheng H."/>
            <person name="Song T."/>
            <person name="Ouyang P."/>
            <person name="Xie J."/>
        </authorList>
    </citation>
    <scope>NUCLEOTIDE SEQUENCE [LARGE SCALE GENOMIC DNA]</scope>
    <source>
        <strain evidence="2 3">ATCC 25775</strain>
    </source>
</reference>
<dbReference type="EMBL" id="CP009933">
    <property type="protein sequence ID" value="AKA68302.1"/>
    <property type="molecule type" value="Genomic_DNA"/>
</dbReference>
<dbReference type="HOGENOM" id="CLU_133627_0_0_9"/>
<keyword evidence="1" id="KW-0472">Membrane</keyword>
<dbReference type="Proteomes" id="UP000033115">
    <property type="component" value="Chromosome"/>
</dbReference>
<dbReference type="KEGG" id="csq:CSCA_1177"/>
<organism evidence="2 3">
    <name type="scientific">Clostridium scatologenes</name>
    <dbReference type="NCBI Taxonomy" id="1548"/>
    <lineage>
        <taxon>Bacteria</taxon>
        <taxon>Bacillati</taxon>
        <taxon>Bacillota</taxon>
        <taxon>Clostridia</taxon>
        <taxon>Eubacteriales</taxon>
        <taxon>Clostridiaceae</taxon>
        <taxon>Clostridium</taxon>
    </lineage>
</organism>
<name>A0A0E3JZH5_CLOSL</name>
<feature type="transmembrane region" description="Helical" evidence="1">
    <location>
        <begin position="20"/>
        <end position="47"/>
    </location>
</feature>
<proteinExistence type="predicted"/>
<dbReference type="AlphaFoldDB" id="A0A0E3JZH5"/>
<sequence>MNKFSYYLKDCYGLDKFSKYLLIIALIFSLNRNSVIMGILIAIYATWRTLSKNKYRRYQELQGFENSILIIKQMLYKFKIKINDFKYYKVFKCPHCSQKLRVPRKKGKILITCKKCHTEFHGRT</sequence>
<dbReference type="RefSeq" id="WP_029159781.1">
    <property type="nucleotide sequence ID" value="NZ_CP009933.1"/>
</dbReference>
<keyword evidence="3" id="KW-1185">Reference proteome</keyword>
<gene>
    <name evidence="2" type="ORF">CSCA_1177</name>
</gene>
<protein>
    <submittedName>
        <fullName evidence="2">Zn-finger containing protein</fullName>
    </submittedName>
</protein>
<keyword evidence="1" id="KW-0812">Transmembrane</keyword>